<proteinExistence type="predicted"/>
<sequence length="287" mass="31374">MVNEDGSGADVPPIVRTRTDRDLGDCVRVLADVHERDGYPVNWPSFPDAWLTPPSLVASWVAELDGRVAGHVDLARSEAGDAAPGLWGARAGVTIDATAVVNDSSLLRGPAAVLPGPTRPPLIFLDVDGPLIPFKARLVGREQAFRRAVAQPPADGGNPLLDRLDPDDGRRLLALGGQLAWATTWMAEANEVISPRLGLPDLPVVEWPDSDGDTKHGLHWKTMHLVRWAAGRPFVWLDDEMTDVDRRWVATYHPERALLRRIDPYVGLTEADFSAVRHWLVQDEGAA</sequence>
<accession>A0A1N7EGQ0</accession>
<protein>
    <submittedName>
        <fullName evidence="1">Uncharacterized protein</fullName>
    </submittedName>
</protein>
<dbReference type="Proteomes" id="UP000186004">
    <property type="component" value="Unassembled WGS sequence"/>
</dbReference>
<dbReference type="AlphaFoldDB" id="A0A1N7EGQ0"/>
<organism evidence="1 2">
    <name type="scientific">Micromonospora avicenniae</name>
    <dbReference type="NCBI Taxonomy" id="1198245"/>
    <lineage>
        <taxon>Bacteria</taxon>
        <taxon>Bacillati</taxon>
        <taxon>Actinomycetota</taxon>
        <taxon>Actinomycetes</taxon>
        <taxon>Micromonosporales</taxon>
        <taxon>Micromonosporaceae</taxon>
        <taxon>Micromonospora</taxon>
    </lineage>
</organism>
<dbReference type="STRING" id="1198245.SAMN05444858_12347"/>
<gene>
    <name evidence="1" type="ORF">SAMN05444858_12347</name>
</gene>
<keyword evidence="2" id="KW-1185">Reference proteome</keyword>
<name>A0A1N7EGQ0_9ACTN</name>
<reference evidence="1 2" key="1">
    <citation type="submission" date="2017-01" db="EMBL/GenBank/DDBJ databases">
        <authorList>
            <person name="Mah S.A."/>
            <person name="Swanson W.J."/>
            <person name="Moy G.W."/>
            <person name="Vacquier V.D."/>
        </authorList>
    </citation>
    <scope>NUCLEOTIDE SEQUENCE [LARGE SCALE GENOMIC DNA]</scope>
    <source>
        <strain evidence="1 2">DSM 45758</strain>
    </source>
</reference>
<dbReference type="Pfam" id="PF18143">
    <property type="entry name" value="HAD_SAK_2"/>
    <property type="match status" value="1"/>
</dbReference>
<evidence type="ECO:0000313" key="2">
    <source>
        <dbReference type="Proteomes" id="UP000186004"/>
    </source>
</evidence>
<dbReference type="EMBL" id="FTNF01000023">
    <property type="protein sequence ID" value="SIR87095.1"/>
    <property type="molecule type" value="Genomic_DNA"/>
</dbReference>
<evidence type="ECO:0000313" key="1">
    <source>
        <dbReference type="EMBL" id="SIR87095.1"/>
    </source>
</evidence>